<reference evidence="2 3" key="1">
    <citation type="submission" date="2020-08" db="EMBL/GenBank/DDBJ databases">
        <title>Sequencing the genomes of 1000 actinobacteria strains.</title>
        <authorList>
            <person name="Klenk H.-P."/>
        </authorList>
    </citation>
    <scope>NUCLEOTIDE SEQUENCE [LARGE SCALE GENOMIC DNA]</scope>
    <source>
        <strain evidence="2 3">DSM 28967</strain>
    </source>
</reference>
<dbReference type="Gene3D" id="1.10.260.40">
    <property type="entry name" value="lambda repressor-like DNA-binding domains"/>
    <property type="match status" value="1"/>
</dbReference>
<comment type="caution">
    <text evidence="2">The sequence shown here is derived from an EMBL/GenBank/DDBJ whole genome shotgun (WGS) entry which is preliminary data.</text>
</comment>
<protein>
    <submittedName>
        <fullName evidence="2">Transcriptional regulator with XRE-family HTH domain</fullName>
    </submittedName>
</protein>
<dbReference type="SMART" id="SM00530">
    <property type="entry name" value="HTH_XRE"/>
    <property type="match status" value="1"/>
</dbReference>
<gene>
    <name evidence="2" type="ORF">HDA39_000426</name>
</gene>
<dbReference type="EMBL" id="JACHMY010000001">
    <property type="protein sequence ID" value="MBB5833692.1"/>
    <property type="molecule type" value="Genomic_DNA"/>
</dbReference>
<dbReference type="RefSeq" id="WP_184793554.1">
    <property type="nucleotide sequence ID" value="NZ_JACHMY010000001.1"/>
</dbReference>
<dbReference type="InterPro" id="IPR010982">
    <property type="entry name" value="Lambda_DNA-bd_dom_sf"/>
</dbReference>
<keyword evidence="3" id="KW-1185">Reference proteome</keyword>
<dbReference type="PROSITE" id="PS50943">
    <property type="entry name" value="HTH_CROC1"/>
    <property type="match status" value="1"/>
</dbReference>
<dbReference type="InterPro" id="IPR001387">
    <property type="entry name" value="Cro/C1-type_HTH"/>
</dbReference>
<dbReference type="Pfam" id="PF01381">
    <property type="entry name" value="HTH_3"/>
    <property type="match status" value="1"/>
</dbReference>
<accession>A0A7W9J145</accession>
<dbReference type="Proteomes" id="UP000549971">
    <property type="component" value="Unassembled WGS sequence"/>
</dbReference>
<evidence type="ECO:0000259" key="1">
    <source>
        <dbReference type="PROSITE" id="PS50943"/>
    </source>
</evidence>
<sequence>MKPEELDALIAGNVRAARARLRLRQEDLADEIGWSRPTVSSLEAGTRRITVADAVALCRALRLTLPELLRGAPAEVFEALGVTPA</sequence>
<dbReference type="GO" id="GO:0003677">
    <property type="term" value="F:DNA binding"/>
    <property type="evidence" value="ECO:0007669"/>
    <property type="project" value="InterPro"/>
</dbReference>
<feature type="domain" description="HTH cro/C1-type" evidence="1">
    <location>
        <begin position="14"/>
        <end position="68"/>
    </location>
</feature>
<name>A0A7W9J145_9ACTN</name>
<evidence type="ECO:0000313" key="2">
    <source>
        <dbReference type="EMBL" id="MBB5833692.1"/>
    </source>
</evidence>
<dbReference type="CDD" id="cd00093">
    <property type="entry name" value="HTH_XRE"/>
    <property type="match status" value="1"/>
</dbReference>
<organism evidence="2 3">
    <name type="scientific">Kribbella italica</name>
    <dbReference type="NCBI Taxonomy" id="1540520"/>
    <lineage>
        <taxon>Bacteria</taxon>
        <taxon>Bacillati</taxon>
        <taxon>Actinomycetota</taxon>
        <taxon>Actinomycetes</taxon>
        <taxon>Propionibacteriales</taxon>
        <taxon>Kribbellaceae</taxon>
        <taxon>Kribbella</taxon>
    </lineage>
</organism>
<dbReference type="AlphaFoldDB" id="A0A7W9J145"/>
<dbReference type="SUPFAM" id="SSF47413">
    <property type="entry name" value="lambda repressor-like DNA-binding domains"/>
    <property type="match status" value="1"/>
</dbReference>
<evidence type="ECO:0000313" key="3">
    <source>
        <dbReference type="Proteomes" id="UP000549971"/>
    </source>
</evidence>
<proteinExistence type="predicted"/>